<comment type="caution">
    <text evidence="2">The sequence shown here is derived from an EMBL/GenBank/DDBJ whole genome shotgun (WGS) entry which is preliminary data.</text>
</comment>
<dbReference type="InterPro" id="IPR041726">
    <property type="entry name" value="ACAD10_11_N"/>
</dbReference>
<dbReference type="KEGG" id="src:M271_12385"/>
<dbReference type="eggNOG" id="COG3173">
    <property type="taxonomic scope" value="Bacteria"/>
</dbReference>
<evidence type="ECO:0000313" key="2">
    <source>
        <dbReference type="EMBL" id="RLV73787.1"/>
    </source>
</evidence>
<dbReference type="CDD" id="cd05154">
    <property type="entry name" value="ACAD10_11_N-like"/>
    <property type="match status" value="1"/>
</dbReference>
<evidence type="ECO:0000259" key="1">
    <source>
        <dbReference type="Pfam" id="PF01636"/>
    </source>
</evidence>
<dbReference type="Proteomes" id="UP000281594">
    <property type="component" value="Unassembled WGS sequence"/>
</dbReference>
<dbReference type="AlphaFoldDB" id="A0A0A0ND97"/>
<accession>A0A0A0ND97</accession>
<dbReference type="PANTHER" id="PTHR21310:SF40">
    <property type="entry name" value="AMINOGLYCOSIDE PHOSPHOTRANSFERASE DOMAIN-CONTAINING PROTEIN-RELATED"/>
    <property type="match status" value="1"/>
</dbReference>
<dbReference type="Gene3D" id="3.90.1200.10">
    <property type="match status" value="1"/>
</dbReference>
<dbReference type="STRING" id="1343740.M271_12385"/>
<evidence type="ECO:0000313" key="3">
    <source>
        <dbReference type="Proteomes" id="UP000281594"/>
    </source>
</evidence>
<dbReference type="InterPro" id="IPR051678">
    <property type="entry name" value="AGP_Transferase"/>
</dbReference>
<reference evidence="2 3" key="1">
    <citation type="journal article" date="2018" name="J. Biol. Chem.">
        <title>Discovery of the actinoplanic acid pathway in Streptomyces rapamycinicus reveals a genetically conserved synergism with rapamycin.</title>
        <authorList>
            <person name="Mrak P."/>
            <person name="Krastel P."/>
            <person name="Pivk Lukancic P."/>
            <person name="Tao J."/>
            <person name="Pistorius D."/>
            <person name="Moore C.M."/>
        </authorList>
    </citation>
    <scope>NUCLEOTIDE SEQUENCE [LARGE SCALE GENOMIC DNA]</scope>
    <source>
        <strain evidence="2 3">NRRL 5491</strain>
    </source>
</reference>
<name>A0A0A0ND97_STRRN</name>
<dbReference type="InterPro" id="IPR011009">
    <property type="entry name" value="Kinase-like_dom_sf"/>
</dbReference>
<proteinExistence type="predicted"/>
<dbReference type="InterPro" id="IPR002575">
    <property type="entry name" value="Aminoglycoside_PTrfase"/>
</dbReference>
<dbReference type="SUPFAM" id="SSF56112">
    <property type="entry name" value="Protein kinase-like (PK-like)"/>
    <property type="match status" value="1"/>
</dbReference>
<dbReference type="Pfam" id="PF01636">
    <property type="entry name" value="APH"/>
    <property type="match status" value="1"/>
</dbReference>
<dbReference type="Gene3D" id="3.30.200.20">
    <property type="entry name" value="Phosphorylase Kinase, domain 1"/>
    <property type="match status" value="1"/>
</dbReference>
<dbReference type="EMBL" id="QYCY01000002">
    <property type="protein sequence ID" value="RLV73787.1"/>
    <property type="molecule type" value="Genomic_DNA"/>
</dbReference>
<sequence>MTTEPTARPSGLPVLAAALEAAWPGARDVSLRAIPDSHSGFTYWVEAEREGRRTEAVLRLPPSGARPVGPADVARQARIMDTLASTPVPVPEILAFSADPVIDGRPFVLMAKVEGDHLNTALERMTPHALMRAAFETIDLIGAVPPPATGIGDEPVTEPAAEVRRWAALRERAPAELVHRAPELEAKLLGGTPAPGRVRLVHGDYHPGNLVFRGGAVAAVLDWEIAHLGVTASDKAGLCLLAIRERFGERYSGAAAAIPLADMVAMADESHFEYVLAATCHKYAAILGYNLGLHRRGRRIDPVYEGLTRTIPGLIDVGMELMA</sequence>
<organism evidence="2 3">
    <name type="scientific">Streptomyces rapamycinicus (strain ATCC 29253 / DSM 41530 / NRRL 5491 / AYB-994)</name>
    <name type="common">Streptomyces hygroscopicus (strain ATCC 29253)</name>
    <dbReference type="NCBI Taxonomy" id="1343740"/>
    <lineage>
        <taxon>Bacteria</taxon>
        <taxon>Bacillati</taxon>
        <taxon>Actinomycetota</taxon>
        <taxon>Actinomycetes</taxon>
        <taxon>Kitasatosporales</taxon>
        <taxon>Streptomycetaceae</taxon>
        <taxon>Streptomyces</taxon>
        <taxon>Streptomyces violaceusniger group</taxon>
    </lineage>
</organism>
<feature type="domain" description="Aminoglycoside phosphotransferase" evidence="1">
    <location>
        <begin position="31"/>
        <end position="258"/>
    </location>
</feature>
<gene>
    <name evidence="2" type="ORF">D3C57_131215</name>
</gene>
<dbReference type="RefSeq" id="WP_020867481.1">
    <property type="nucleotide sequence ID" value="NC_022785.1"/>
</dbReference>
<protein>
    <recommendedName>
        <fullName evidence="1">Aminoglycoside phosphotransferase domain-containing protein</fullName>
    </recommendedName>
</protein>
<dbReference type="PANTHER" id="PTHR21310">
    <property type="entry name" value="AMINOGLYCOSIDE PHOSPHOTRANSFERASE-RELATED-RELATED"/>
    <property type="match status" value="1"/>
</dbReference>
<dbReference type="HOGENOM" id="CLU_798570_0_0_11"/>